<dbReference type="OrthoDB" id="9986611at2"/>
<reference evidence="1 2" key="1">
    <citation type="submission" date="2016-11" db="EMBL/GenBank/DDBJ databases">
        <authorList>
            <person name="Jaros S."/>
            <person name="Januszkiewicz K."/>
            <person name="Wedrychowicz H."/>
        </authorList>
    </citation>
    <scope>NUCLEOTIDE SEQUENCE [LARGE SCALE GENOMIC DNA]</scope>
    <source>
        <strain evidence="1 2">DSM 21120</strain>
    </source>
</reference>
<dbReference type="EMBL" id="FQXI01000006">
    <property type="protein sequence ID" value="SHH30475.1"/>
    <property type="molecule type" value="Genomic_DNA"/>
</dbReference>
<keyword evidence="2" id="KW-1185">Reference proteome</keyword>
<dbReference type="STRING" id="1120995.SAMN02745245_01020"/>
<sequence length="63" mass="7141">MSILSHKLISKFNKIIINNCPNLSVRKIDYDLSLINKLRGKLSLIVGIVFEGRSVTNFMSSFI</sequence>
<name>A0A1M5RVZ3_9FIRM</name>
<dbReference type="AlphaFoldDB" id="A0A1M5RVZ3"/>
<dbReference type="Proteomes" id="UP000184032">
    <property type="component" value="Unassembled WGS sequence"/>
</dbReference>
<accession>A0A1M5RVZ3</accession>
<proteinExistence type="predicted"/>
<evidence type="ECO:0000313" key="1">
    <source>
        <dbReference type="EMBL" id="SHH30475.1"/>
    </source>
</evidence>
<gene>
    <name evidence="1" type="ORF">SAMN02745245_01020</name>
</gene>
<organism evidence="1 2">
    <name type="scientific">Anaerosphaera aminiphila DSM 21120</name>
    <dbReference type="NCBI Taxonomy" id="1120995"/>
    <lineage>
        <taxon>Bacteria</taxon>
        <taxon>Bacillati</taxon>
        <taxon>Bacillota</taxon>
        <taxon>Tissierellia</taxon>
        <taxon>Tissierellales</taxon>
        <taxon>Peptoniphilaceae</taxon>
        <taxon>Anaerosphaera</taxon>
    </lineage>
</organism>
<protein>
    <submittedName>
        <fullName evidence="1">Uncharacterized protein</fullName>
    </submittedName>
</protein>
<dbReference type="RefSeq" id="WP_073184345.1">
    <property type="nucleotide sequence ID" value="NZ_FQXI01000006.1"/>
</dbReference>
<evidence type="ECO:0000313" key="2">
    <source>
        <dbReference type="Proteomes" id="UP000184032"/>
    </source>
</evidence>